<evidence type="ECO:0000256" key="3">
    <source>
        <dbReference type="ARBA" id="ARBA00022989"/>
    </source>
</evidence>
<evidence type="ECO:0000256" key="6">
    <source>
        <dbReference type="SAM" id="Phobius"/>
    </source>
</evidence>
<accession>A0ABN7A8F7</accession>
<evidence type="ECO:0000256" key="4">
    <source>
        <dbReference type="ARBA" id="ARBA00023054"/>
    </source>
</evidence>
<proteinExistence type="predicted"/>
<reference evidence="8 9" key="1">
    <citation type="submission" date="2023-09" db="EMBL/GenBank/DDBJ databases">
        <title>Nesidiocoris tenuis whole genome shotgun sequence.</title>
        <authorList>
            <person name="Shibata T."/>
            <person name="Shimoda M."/>
            <person name="Kobayashi T."/>
            <person name="Uehara T."/>
        </authorList>
    </citation>
    <scope>NUCLEOTIDE SEQUENCE [LARGE SCALE GENOMIC DNA]</scope>
    <source>
        <strain evidence="8 9">Japan</strain>
    </source>
</reference>
<keyword evidence="5 6" id="KW-0472">Membrane</keyword>
<gene>
    <name evidence="8" type="ORF">NTJ_01391</name>
</gene>
<keyword evidence="3 6" id="KW-1133">Transmembrane helix</keyword>
<keyword evidence="2 6" id="KW-0812">Transmembrane</keyword>
<name>A0ABN7A8F7_9HEMI</name>
<dbReference type="InterPro" id="IPR009688">
    <property type="entry name" value="FAM210A/B-like_dom"/>
</dbReference>
<evidence type="ECO:0000259" key="7">
    <source>
        <dbReference type="Pfam" id="PF06916"/>
    </source>
</evidence>
<evidence type="ECO:0000313" key="8">
    <source>
        <dbReference type="EMBL" id="BES88585.1"/>
    </source>
</evidence>
<evidence type="ECO:0000256" key="2">
    <source>
        <dbReference type="ARBA" id="ARBA00022692"/>
    </source>
</evidence>
<dbReference type="EMBL" id="AP028909">
    <property type="protein sequence ID" value="BES88585.1"/>
    <property type="molecule type" value="Genomic_DNA"/>
</dbReference>
<evidence type="ECO:0000313" key="9">
    <source>
        <dbReference type="Proteomes" id="UP001307889"/>
    </source>
</evidence>
<feature type="transmembrane region" description="Helical" evidence="6">
    <location>
        <begin position="112"/>
        <end position="135"/>
    </location>
</feature>
<keyword evidence="9" id="KW-1185">Reference proteome</keyword>
<evidence type="ECO:0000256" key="5">
    <source>
        <dbReference type="ARBA" id="ARBA00023136"/>
    </source>
</evidence>
<keyword evidence="4" id="KW-0175">Coiled coil</keyword>
<dbReference type="PANTHER" id="PTHR21377">
    <property type="entry name" value="PROTEIN FAM210B, MITOCHONDRIAL"/>
    <property type="match status" value="1"/>
</dbReference>
<dbReference type="Pfam" id="PF06916">
    <property type="entry name" value="FAM210A-B_dom"/>
    <property type="match status" value="1"/>
</dbReference>
<evidence type="ECO:0000256" key="1">
    <source>
        <dbReference type="ARBA" id="ARBA00004167"/>
    </source>
</evidence>
<dbReference type="Proteomes" id="UP001307889">
    <property type="component" value="Chromosome 1"/>
</dbReference>
<organism evidence="8 9">
    <name type="scientific">Nesidiocoris tenuis</name>
    <dbReference type="NCBI Taxonomy" id="355587"/>
    <lineage>
        <taxon>Eukaryota</taxon>
        <taxon>Metazoa</taxon>
        <taxon>Ecdysozoa</taxon>
        <taxon>Arthropoda</taxon>
        <taxon>Hexapoda</taxon>
        <taxon>Insecta</taxon>
        <taxon>Pterygota</taxon>
        <taxon>Neoptera</taxon>
        <taxon>Paraneoptera</taxon>
        <taxon>Hemiptera</taxon>
        <taxon>Heteroptera</taxon>
        <taxon>Panheteroptera</taxon>
        <taxon>Cimicomorpha</taxon>
        <taxon>Miridae</taxon>
        <taxon>Dicyphina</taxon>
        <taxon>Nesidiocoris</taxon>
    </lineage>
</organism>
<dbReference type="PANTHER" id="PTHR21377:SF1">
    <property type="entry name" value="PROTEIN FAM210A"/>
    <property type="match status" value="1"/>
</dbReference>
<sequence length="256" mass="29369">MPVNFSINWFSSANMLSVSRFFHRQGIVLSKTLSASCTNPRRNFTRMVLRREPSIRTPYVRSWYPATPQPYTSGEMRVSALCRCLSTSPNDSTQPPAKPSLYQRFKQMYKDYWYVLIPVHVATSCVWFGCFYYTAQSGFDIAAALEFLNLGDEVMNRIRNNANSFAGHITISYLLYKLFTPLRYTVTLGGTTYAIKYLTARGLLKKMPNRQQLKTMMVEKKDSLKDTSDSLKHRIVGKFTASKKNLLPPLEQHKAP</sequence>
<protein>
    <recommendedName>
        <fullName evidence="7">DUF1279 domain-containing protein</fullName>
    </recommendedName>
</protein>
<feature type="transmembrane region" description="Helical" evidence="6">
    <location>
        <begin position="182"/>
        <end position="204"/>
    </location>
</feature>
<dbReference type="InterPro" id="IPR045866">
    <property type="entry name" value="FAM210A/B-like"/>
</dbReference>
<feature type="domain" description="DUF1279" evidence="7">
    <location>
        <begin position="103"/>
        <end position="192"/>
    </location>
</feature>
<comment type="subcellular location">
    <subcellularLocation>
        <location evidence="1">Membrane</location>
        <topology evidence="1">Single-pass membrane protein</topology>
    </subcellularLocation>
</comment>